<dbReference type="EMBL" id="BAABBE010000049">
    <property type="protein sequence ID" value="GAA3685110.1"/>
    <property type="molecule type" value="Genomic_DNA"/>
</dbReference>
<evidence type="ECO:0000256" key="3">
    <source>
        <dbReference type="ARBA" id="ARBA00022679"/>
    </source>
</evidence>
<feature type="region of interest" description="N-terminal hotdog fold" evidence="4">
    <location>
        <begin position="1575"/>
        <end position="1693"/>
    </location>
</feature>
<evidence type="ECO:0000256" key="4">
    <source>
        <dbReference type="PROSITE-ProRule" id="PRU01363"/>
    </source>
</evidence>
<evidence type="ECO:0000256" key="1">
    <source>
        <dbReference type="ARBA" id="ARBA00022450"/>
    </source>
</evidence>
<keyword evidence="1" id="KW-0596">Phosphopantetheine</keyword>
<proteinExistence type="predicted"/>
<reference evidence="8" key="1">
    <citation type="journal article" date="2019" name="Int. J. Syst. Evol. Microbiol.">
        <title>The Global Catalogue of Microorganisms (GCM) 10K type strain sequencing project: providing services to taxonomists for standard genome sequencing and annotation.</title>
        <authorList>
            <consortium name="The Broad Institute Genomics Platform"/>
            <consortium name="The Broad Institute Genome Sequencing Center for Infectious Disease"/>
            <person name="Wu L."/>
            <person name="Ma J."/>
        </authorList>
    </citation>
    <scope>NUCLEOTIDE SEQUENCE [LARGE SCALE GENOMIC DNA]</scope>
    <source>
        <strain evidence="8">JCM 17494</strain>
    </source>
</reference>
<evidence type="ECO:0000313" key="7">
    <source>
        <dbReference type="EMBL" id="GAA3685110.1"/>
    </source>
</evidence>
<dbReference type="PANTHER" id="PTHR43074:SF1">
    <property type="entry name" value="BETA-KETOACYL SYNTHASE FAMILY PROTEIN-RELATED"/>
    <property type="match status" value="1"/>
</dbReference>
<dbReference type="CDD" id="cd00833">
    <property type="entry name" value="PKS"/>
    <property type="match status" value="1"/>
</dbReference>
<dbReference type="InterPro" id="IPR049552">
    <property type="entry name" value="PKS_DH_N"/>
</dbReference>
<dbReference type="InterPro" id="IPR009081">
    <property type="entry name" value="PP-bd_ACP"/>
</dbReference>
<dbReference type="InterPro" id="IPR013968">
    <property type="entry name" value="PKS_KR"/>
</dbReference>
<keyword evidence="3" id="KW-0808">Transferase</keyword>
<dbReference type="SUPFAM" id="SSF47336">
    <property type="entry name" value="ACP-like"/>
    <property type="match status" value="1"/>
</dbReference>
<evidence type="ECO:0000256" key="2">
    <source>
        <dbReference type="ARBA" id="ARBA00022553"/>
    </source>
</evidence>
<dbReference type="Gene3D" id="3.30.70.250">
    <property type="entry name" value="Malonyl-CoA ACP transacylase, ACP-binding"/>
    <property type="match status" value="1"/>
</dbReference>
<dbReference type="InterPro" id="IPR014031">
    <property type="entry name" value="Ketoacyl_synth_C"/>
</dbReference>
<gene>
    <name evidence="7" type="ORF">GCM10022267_84900</name>
</gene>
<name>A0ABP7CBU8_9PSEU</name>
<feature type="region of interest" description="C-terminal hotdog fold" evidence="4">
    <location>
        <begin position="1700"/>
        <end position="1837"/>
    </location>
</feature>
<dbReference type="InterPro" id="IPR057326">
    <property type="entry name" value="KR_dom"/>
</dbReference>
<dbReference type="Pfam" id="PF08659">
    <property type="entry name" value="KR"/>
    <property type="match status" value="1"/>
</dbReference>
<dbReference type="SUPFAM" id="SSF51735">
    <property type="entry name" value="NAD(P)-binding Rossmann-fold domains"/>
    <property type="match status" value="1"/>
</dbReference>
<dbReference type="Pfam" id="PF00109">
    <property type="entry name" value="ketoacyl-synt"/>
    <property type="match status" value="1"/>
</dbReference>
<dbReference type="InterPro" id="IPR049900">
    <property type="entry name" value="PKS_mFAS_DH"/>
</dbReference>
<dbReference type="InterPro" id="IPR032821">
    <property type="entry name" value="PKS_assoc"/>
</dbReference>
<sequence>MNRTTPVAVVGLGALTPGATDVAGFWRTVLTGRDLMGSVPESRWLVEDHYDPDPEAVDKTYARRGAFLDPVDFDPMAFGVQPNAVQATDTTQLLALMVADAVLRDCSGTVDRDRVSVILGSAPLELLYNVASRLQRPVWLKSLREAGIGERKAQEICDRIADHYVPWQECTFPGLLSNVVAGRIANRFDLHGTNYTVDAACASSLAAIANAVAELALGTSDLVITGGVDTLNDIMMYMCFSKTPALSPTGDCRPFAEAADGTMLGEGLVMFALKRLDDAERDGDRIYAVIRGIGTSSDGNGTAIYAPLPAGQARALRQAYENAGYGPDTVELVEAHGTGTTIGDAAEFDALREVLAESGRGDHQWCALGSIKSQIGHTKAAAGAAGLLKAVLAVHHGVLPPTIKVDRPNPRLELETSPLYLNTRARPWVRGPEHPRRASVSSFGFGGSNFHLTLEEYTGEHRACRVRALPSELVLLSASSVDALISSARSLRGSLSDIARCTQSAFDLSAPERLAVVAEDLADFQSKVDRFDRHRSSLPGVFHASGSARPGAVAFLFPGQGSQYVGMGADVAMHFPQSGAVWDRLAEPGLHRTTFPVPVFTDEERARQEELLTATERAQPALALVSLALLEVLGTLGLRASCAAGHSLGELVALHYAGVLSESDLVALTRRRGELMRDAAQVPGAMLAVTASRDEVSSVLAGGEEWWIANHNSPTQVIVSGTMRGVAAAERALHGFTTRRLNTVTAFHSPIVAAADAPLLEYLGSVDVRSPSLPVYGNADAAVYPAAPDEIRRRIASHLTSQVRFVDQITAMYDAGARTFVEVGAGATVSRLVGQILGDRPHVAVSLDRKGCNGVTSLHEALGRLAVTGLEMDFAALWADYGPEPELQAPKPRMTMSISGANHGRSYPPARGAAGLPPPNPDEVAPAVLAGATEAGWLATFQEMQRQTAEVHAAYQKSMTESHLTFLRATELSLRSLGGEEFAEQPVTAAVPPPEPVTVVPPPAEVTPLPPRSADPCMELLSVVSDKTGYPVEMLDLGMELESDLGIDSIKRVEILSAFRERSPDLPEADLAELGKLRTLAEIAAMVGGTPADDVATLPCAAVLTRQVVRMTRGETSGLMMAGLDDGELVVTDDGDGVAELVAARLAEHGIAARVVGEVPADAYGVVFLGGLRPVRTEDEALAVNHEAFLAARAVAASFVTKPGVFVTVQDTGGDFGLRGSAPLRAWLGGVAGLTRTAAREWPGVAVKAIDCERGDRDAGEVASAIVHELVHGGPTTDVGLRADGTRWTVGTTITPVDAAASSRIDSDSVIVVTGGGRGVTAAALIALAETHQPGLVLLGRTVLTDEAPALRGITSEAELKRALVDDAHRRTGTRPSPAEIGAEAARLLAVREVRRTLAALEQAGSKVWYMPVDVTDFRAVARALEEVRREWGRITGLVHGAGVVADKRIADKTDEQFTRVFDTKVTGLRSLLAATRDDPISVLCLFSSLAARCGNAGQSDYAMANEILNQVGCAEQTKNPGLLVRSIGWGAWEGGMVTPSLARHFGDAGVGLIPLDEGAAAFVGELAGPPGVVQVVIAPESTDSPGGEDHVARVAQVVVSGRTHPHLADHQVAGKPVLPVALALEWLTSLVADSPGPLALRDIAVLRKITLPGLGSAGHRIGVRLDSGGLHLTGDNGLAHYRAQVAPVTGPSSWDAPLADVTKQVVYDGDLLFHGPRFQSIRELRQITDSGASALVCGARGLEWAGAHWRTDPAAVDACLQLAVLWSHRLLRAASLPMGIREFRLHRPGLIDGVVNCVLRAGSVRESRAECDVALIDLDGSVRAELLGVSVIRRPR</sequence>
<evidence type="ECO:0000313" key="8">
    <source>
        <dbReference type="Proteomes" id="UP001500711"/>
    </source>
</evidence>
<dbReference type="InterPro" id="IPR016039">
    <property type="entry name" value="Thiolase-like"/>
</dbReference>
<dbReference type="Pfam" id="PF21089">
    <property type="entry name" value="PKS_DH_N"/>
    <property type="match status" value="1"/>
</dbReference>
<dbReference type="Gene3D" id="3.40.47.10">
    <property type="match status" value="1"/>
</dbReference>
<dbReference type="InterPro" id="IPR018201">
    <property type="entry name" value="Ketoacyl_synth_AS"/>
</dbReference>
<dbReference type="RefSeq" id="WP_346136704.1">
    <property type="nucleotide sequence ID" value="NZ_BAABBE010000049.1"/>
</dbReference>
<dbReference type="InterPro" id="IPR016036">
    <property type="entry name" value="Malonyl_transacylase_ACP-bd"/>
</dbReference>
<evidence type="ECO:0008006" key="9">
    <source>
        <dbReference type="Google" id="ProtNLM"/>
    </source>
</evidence>
<dbReference type="SUPFAM" id="SSF55048">
    <property type="entry name" value="Probable ACP-binding domain of malonyl-CoA ACP transacylase"/>
    <property type="match status" value="1"/>
</dbReference>
<feature type="active site" description="Proton acceptor; for dehydratase activity" evidence="4">
    <location>
        <position position="1611"/>
    </location>
</feature>
<dbReference type="InterPro" id="IPR016035">
    <property type="entry name" value="Acyl_Trfase/lysoPLipase"/>
</dbReference>
<dbReference type="PROSITE" id="PS52004">
    <property type="entry name" value="KS3_2"/>
    <property type="match status" value="1"/>
</dbReference>
<dbReference type="SUPFAM" id="SSF52151">
    <property type="entry name" value="FabD/lysophospholipase-like"/>
    <property type="match status" value="1"/>
</dbReference>
<dbReference type="Pfam" id="PF00550">
    <property type="entry name" value="PP-binding"/>
    <property type="match status" value="1"/>
</dbReference>
<dbReference type="InterPro" id="IPR020841">
    <property type="entry name" value="PKS_Beta-ketoAc_synthase_dom"/>
</dbReference>
<dbReference type="Pfam" id="PF16197">
    <property type="entry name" value="KAsynt_C_assoc"/>
    <property type="match status" value="1"/>
</dbReference>
<dbReference type="SUPFAM" id="SSF53901">
    <property type="entry name" value="Thiolase-like"/>
    <property type="match status" value="1"/>
</dbReference>
<dbReference type="InterPro" id="IPR036736">
    <property type="entry name" value="ACP-like_sf"/>
</dbReference>
<dbReference type="InterPro" id="IPR042104">
    <property type="entry name" value="PKS_dehydratase_sf"/>
</dbReference>
<dbReference type="InterPro" id="IPR014043">
    <property type="entry name" value="Acyl_transferase_dom"/>
</dbReference>
<feature type="active site" description="Proton donor; for dehydratase activity" evidence="4">
    <location>
        <position position="1758"/>
    </location>
</feature>
<dbReference type="Gene3D" id="1.10.1200.10">
    <property type="entry name" value="ACP-like"/>
    <property type="match status" value="1"/>
</dbReference>
<feature type="domain" description="Ketosynthase family 3 (KS3)" evidence="5">
    <location>
        <begin position="4"/>
        <end position="456"/>
    </location>
</feature>
<accession>A0ABP7CBU8</accession>
<dbReference type="InterPro" id="IPR052568">
    <property type="entry name" value="PKS-FAS_Synthase"/>
</dbReference>
<organism evidence="7 8">
    <name type="scientific">Lentzea roselyniae</name>
    <dbReference type="NCBI Taxonomy" id="531940"/>
    <lineage>
        <taxon>Bacteria</taxon>
        <taxon>Bacillati</taxon>
        <taxon>Actinomycetota</taxon>
        <taxon>Actinomycetes</taxon>
        <taxon>Pseudonocardiales</taxon>
        <taxon>Pseudonocardiaceae</taxon>
        <taxon>Lentzea</taxon>
    </lineage>
</organism>
<protein>
    <recommendedName>
        <fullName evidence="9">Polyketide-type polyunsaturated fatty acid synthase PfaA</fullName>
    </recommendedName>
</protein>
<dbReference type="CDD" id="cd08953">
    <property type="entry name" value="KR_2_SDR_x"/>
    <property type="match status" value="1"/>
</dbReference>
<dbReference type="InterPro" id="IPR014030">
    <property type="entry name" value="Ketoacyl_synth_N"/>
</dbReference>
<keyword evidence="8" id="KW-1185">Reference proteome</keyword>
<evidence type="ECO:0000259" key="5">
    <source>
        <dbReference type="PROSITE" id="PS52004"/>
    </source>
</evidence>
<dbReference type="SMART" id="SM00822">
    <property type="entry name" value="PKS_KR"/>
    <property type="match status" value="1"/>
</dbReference>
<dbReference type="Gene3D" id="3.10.129.110">
    <property type="entry name" value="Polyketide synthase dehydratase"/>
    <property type="match status" value="1"/>
</dbReference>
<dbReference type="InterPro" id="IPR036291">
    <property type="entry name" value="NAD(P)-bd_dom_sf"/>
</dbReference>
<dbReference type="Pfam" id="PF00698">
    <property type="entry name" value="Acyl_transf_1"/>
    <property type="match status" value="1"/>
</dbReference>
<dbReference type="Gene3D" id="3.40.366.10">
    <property type="entry name" value="Malonyl-Coenzyme A Acyl Carrier Protein, domain 2"/>
    <property type="match status" value="1"/>
</dbReference>
<dbReference type="PANTHER" id="PTHR43074">
    <property type="entry name" value="OMEGA-3 POLYUNSATURATED FATTY ACID SYNTHASE PFAB-RELATED"/>
    <property type="match status" value="1"/>
</dbReference>
<comment type="caution">
    <text evidence="7">The sequence shown here is derived from an EMBL/GenBank/DDBJ whole genome shotgun (WGS) entry which is preliminary data.</text>
</comment>
<dbReference type="PROSITE" id="PS00606">
    <property type="entry name" value="KS3_1"/>
    <property type="match status" value="1"/>
</dbReference>
<dbReference type="Pfam" id="PF14765">
    <property type="entry name" value="PS-DH"/>
    <property type="match status" value="1"/>
</dbReference>
<dbReference type="Proteomes" id="UP001500711">
    <property type="component" value="Unassembled WGS sequence"/>
</dbReference>
<evidence type="ECO:0000259" key="6">
    <source>
        <dbReference type="PROSITE" id="PS52019"/>
    </source>
</evidence>
<dbReference type="SMART" id="SM00825">
    <property type="entry name" value="PKS_KS"/>
    <property type="match status" value="1"/>
</dbReference>
<keyword evidence="2" id="KW-0597">Phosphoprotein</keyword>
<dbReference type="InterPro" id="IPR049551">
    <property type="entry name" value="PKS_DH_C"/>
</dbReference>
<dbReference type="SMART" id="SM00827">
    <property type="entry name" value="PKS_AT"/>
    <property type="match status" value="1"/>
</dbReference>
<dbReference type="PROSITE" id="PS52019">
    <property type="entry name" value="PKS_MFAS_DH"/>
    <property type="match status" value="1"/>
</dbReference>
<dbReference type="Gene3D" id="3.40.50.720">
    <property type="entry name" value="NAD(P)-binding Rossmann-like Domain"/>
    <property type="match status" value="1"/>
</dbReference>
<feature type="domain" description="PKS/mFAS DH" evidence="6">
    <location>
        <begin position="1575"/>
        <end position="1837"/>
    </location>
</feature>
<dbReference type="InterPro" id="IPR001227">
    <property type="entry name" value="Ac_transferase_dom_sf"/>
</dbReference>
<dbReference type="Pfam" id="PF02801">
    <property type="entry name" value="Ketoacyl-synt_C"/>
    <property type="match status" value="1"/>
</dbReference>